<dbReference type="EMBL" id="BGZK01000677">
    <property type="protein sequence ID" value="GBP55758.1"/>
    <property type="molecule type" value="Genomic_DNA"/>
</dbReference>
<gene>
    <name evidence="1" type="ORF">EVAR_23570_1</name>
</gene>
<evidence type="ECO:0000313" key="1">
    <source>
        <dbReference type="EMBL" id="GBP55758.1"/>
    </source>
</evidence>
<organism evidence="1 2">
    <name type="scientific">Eumeta variegata</name>
    <name type="common">Bagworm moth</name>
    <name type="synonym">Eumeta japonica</name>
    <dbReference type="NCBI Taxonomy" id="151549"/>
    <lineage>
        <taxon>Eukaryota</taxon>
        <taxon>Metazoa</taxon>
        <taxon>Ecdysozoa</taxon>
        <taxon>Arthropoda</taxon>
        <taxon>Hexapoda</taxon>
        <taxon>Insecta</taxon>
        <taxon>Pterygota</taxon>
        <taxon>Neoptera</taxon>
        <taxon>Endopterygota</taxon>
        <taxon>Lepidoptera</taxon>
        <taxon>Glossata</taxon>
        <taxon>Ditrysia</taxon>
        <taxon>Tineoidea</taxon>
        <taxon>Psychidae</taxon>
        <taxon>Oiketicinae</taxon>
        <taxon>Eumeta</taxon>
    </lineage>
</organism>
<proteinExistence type="predicted"/>
<evidence type="ECO:0000313" key="2">
    <source>
        <dbReference type="Proteomes" id="UP000299102"/>
    </source>
</evidence>
<accession>A0A4C1WWE6</accession>
<comment type="caution">
    <text evidence="1">The sequence shown here is derived from an EMBL/GenBank/DDBJ whole genome shotgun (WGS) entry which is preliminary data.</text>
</comment>
<dbReference type="Proteomes" id="UP000299102">
    <property type="component" value="Unassembled WGS sequence"/>
</dbReference>
<protein>
    <submittedName>
        <fullName evidence="1">Uncharacterized protein</fullName>
    </submittedName>
</protein>
<reference evidence="1 2" key="1">
    <citation type="journal article" date="2019" name="Commun. Biol.">
        <title>The bagworm genome reveals a unique fibroin gene that provides high tensile strength.</title>
        <authorList>
            <person name="Kono N."/>
            <person name="Nakamura H."/>
            <person name="Ohtoshi R."/>
            <person name="Tomita M."/>
            <person name="Numata K."/>
            <person name="Arakawa K."/>
        </authorList>
    </citation>
    <scope>NUCLEOTIDE SEQUENCE [LARGE SCALE GENOMIC DNA]</scope>
</reference>
<dbReference type="AlphaFoldDB" id="A0A4C1WWE6"/>
<sequence length="88" mass="9410">MFKNRGRTLLDRAPASRLAGLLLKDNLQDKGLNRRFAVAGRIGGRYSSRASRAGGAARPPRQRVSFAVLAAGPAVPGRSAKSLRSPLR</sequence>
<keyword evidence="2" id="KW-1185">Reference proteome</keyword>
<name>A0A4C1WWE6_EUMVA</name>